<comment type="cofactor">
    <cofactor evidence="1">
        <name>Mg(2+)</name>
        <dbReference type="ChEBI" id="CHEBI:18420"/>
    </cofactor>
</comment>
<organism evidence="6 7">
    <name type="scientific">Streptomyces hiroshimensis</name>
    <dbReference type="NCBI Taxonomy" id="66424"/>
    <lineage>
        <taxon>Bacteria</taxon>
        <taxon>Bacillati</taxon>
        <taxon>Actinomycetota</taxon>
        <taxon>Actinomycetes</taxon>
        <taxon>Kitasatosporales</taxon>
        <taxon>Streptomycetaceae</taxon>
        <taxon>Streptomyces</taxon>
    </lineage>
</organism>
<dbReference type="PROSITE" id="PS51462">
    <property type="entry name" value="NUDIX"/>
    <property type="match status" value="1"/>
</dbReference>
<evidence type="ECO:0000256" key="1">
    <source>
        <dbReference type="ARBA" id="ARBA00001946"/>
    </source>
</evidence>
<keyword evidence="7" id="KW-1185">Reference proteome</keyword>
<name>A0ABQ2Y9D8_9ACTN</name>
<comment type="similarity">
    <text evidence="2 4">Belongs to the Nudix hydrolase family.</text>
</comment>
<reference evidence="7" key="1">
    <citation type="journal article" date="2019" name="Int. J. Syst. Evol. Microbiol.">
        <title>The Global Catalogue of Microorganisms (GCM) 10K type strain sequencing project: providing services to taxonomists for standard genome sequencing and annotation.</title>
        <authorList>
            <consortium name="The Broad Institute Genomics Platform"/>
            <consortium name="The Broad Institute Genome Sequencing Center for Infectious Disease"/>
            <person name="Wu L."/>
            <person name="Ma J."/>
        </authorList>
    </citation>
    <scope>NUCLEOTIDE SEQUENCE [LARGE SCALE GENOMIC DNA]</scope>
    <source>
        <strain evidence="7">JCM 4586</strain>
    </source>
</reference>
<gene>
    <name evidence="6" type="ORF">GCM10010324_16390</name>
</gene>
<evidence type="ECO:0000259" key="5">
    <source>
        <dbReference type="PROSITE" id="PS51462"/>
    </source>
</evidence>
<comment type="caution">
    <text evidence="6">The sequence shown here is derived from an EMBL/GenBank/DDBJ whole genome shotgun (WGS) entry which is preliminary data.</text>
</comment>
<dbReference type="RefSeq" id="WP_190020899.1">
    <property type="nucleotide sequence ID" value="NZ_BMUT01000002.1"/>
</dbReference>
<protein>
    <submittedName>
        <fullName evidence="6">NUDIX hydrolase</fullName>
    </submittedName>
</protein>
<proteinExistence type="inferred from homology"/>
<dbReference type="Gene3D" id="3.90.79.10">
    <property type="entry name" value="Nucleoside Triphosphate Pyrophosphohydrolase"/>
    <property type="match status" value="1"/>
</dbReference>
<dbReference type="GO" id="GO:0016787">
    <property type="term" value="F:hydrolase activity"/>
    <property type="evidence" value="ECO:0007669"/>
    <property type="project" value="UniProtKB-KW"/>
</dbReference>
<dbReference type="InterPro" id="IPR015797">
    <property type="entry name" value="NUDIX_hydrolase-like_dom_sf"/>
</dbReference>
<dbReference type="SUPFAM" id="SSF55811">
    <property type="entry name" value="Nudix"/>
    <property type="match status" value="1"/>
</dbReference>
<evidence type="ECO:0000256" key="3">
    <source>
        <dbReference type="ARBA" id="ARBA00022801"/>
    </source>
</evidence>
<dbReference type="PRINTS" id="PR00502">
    <property type="entry name" value="NUDIXFAMILY"/>
</dbReference>
<sequence length="151" mass="16146">MNAADPAPGSLPLHSVAVAGAVIRNDGRMLAIKRADNGQWALPGGVLEIDEAPEEGVRREVLEETGIEVEVQRLTGVYKNMARSVVALVFRCVPVGGSERTSDESLAVSWLTPDEVTARMAEAQAVRLMDALSDDGPHVRIHDGRQLITPG</sequence>
<dbReference type="PANTHER" id="PTHR43046:SF14">
    <property type="entry name" value="MUTT_NUDIX FAMILY PROTEIN"/>
    <property type="match status" value="1"/>
</dbReference>
<evidence type="ECO:0000313" key="6">
    <source>
        <dbReference type="EMBL" id="GGX71917.1"/>
    </source>
</evidence>
<evidence type="ECO:0000256" key="2">
    <source>
        <dbReference type="ARBA" id="ARBA00005582"/>
    </source>
</evidence>
<dbReference type="Proteomes" id="UP000659223">
    <property type="component" value="Unassembled WGS sequence"/>
</dbReference>
<dbReference type="EMBL" id="BMUT01000002">
    <property type="protein sequence ID" value="GGX71917.1"/>
    <property type="molecule type" value="Genomic_DNA"/>
</dbReference>
<feature type="domain" description="Nudix hydrolase" evidence="5">
    <location>
        <begin position="12"/>
        <end position="133"/>
    </location>
</feature>
<accession>A0ABQ2Y9D8</accession>
<evidence type="ECO:0000313" key="7">
    <source>
        <dbReference type="Proteomes" id="UP000659223"/>
    </source>
</evidence>
<dbReference type="InterPro" id="IPR020084">
    <property type="entry name" value="NUDIX_hydrolase_CS"/>
</dbReference>
<dbReference type="InterPro" id="IPR020476">
    <property type="entry name" value="Nudix_hydrolase"/>
</dbReference>
<dbReference type="PROSITE" id="PS00893">
    <property type="entry name" value="NUDIX_BOX"/>
    <property type="match status" value="1"/>
</dbReference>
<keyword evidence="3 4" id="KW-0378">Hydrolase</keyword>
<evidence type="ECO:0000256" key="4">
    <source>
        <dbReference type="RuleBase" id="RU003476"/>
    </source>
</evidence>
<dbReference type="Pfam" id="PF00293">
    <property type="entry name" value="NUDIX"/>
    <property type="match status" value="1"/>
</dbReference>
<dbReference type="InterPro" id="IPR000086">
    <property type="entry name" value="NUDIX_hydrolase_dom"/>
</dbReference>
<dbReference type="PANTHER" id="PTHR43046">
    <property type="entry name" value="GDP-MANNOSE MANNOSYL HYDROLASE"/>
    <property type="match status" value="1"/>
</dbReference>